<keyword evidence="1" id="KW-0732">Signal</keyword>
<dbReference type="eggNOG" id="COG1651">
    <property type="taxonomic scope" value="Bacteria"/>
</dbReference>
<comment type="similarity">
    <text evidence="1">Belongs to the thioredoxin family. DsbC subfamily.</text>
</comment>
<dbReference type="InterPro" id="IPR009094">
    <property type="entry name" value="DiS-bond_isomerase_DsbC/G_N_sf"/>
</dbReference>
<dbReference type="InterPro" id="IPR012336">
    <property type="entry name" value="Thioredoxin-like_fold"/>
</dbReference>
<comment type="function">
    <text evidence="1">Required for disulfide bond formation in some periplasmic proteins. Acts by transferring its disulfide bond to other proteins and is reduced in the process.</text>
</comment>
<dbReference type="NCBIfam" id="NF008657">
    <property type="entry name" value="PRK11657.1"/>
    <property type="match status" value="1"/>
</dbReference>
<evidence type="ECO:0000313" key="3">
    <source>
        <dbReference type="EMBL" id="AIR91417.1"/>
    </source>
</evidence>
<dbReference type="SUPFAM" id="SSF52833">
    <property type="entry name" value="Thioredoxin-like"/>
    <property type="match status" value="1"/>
</dbReference>
<accession>A0A089WXP9</accession>
<dbReference type="OrthoDB" id="5298214at2"/>
<dbReference type="EMBL" id="CP009455">
    <property type="protein sequence ID" value="AIR91417.1"/>
    <property type="molecule type" value="Genomic_DNA"/>
</dbReference>
<dbReference type="STRING" id="157783.LK03_20030"/>
<dbReference type="PANTHER" id="PTHR35272">
    <property type="entry name" value="THIOL:DISULFIDE INTERCHANGE PROTEIN DSBC-RELATED"/>
    <property type="match status" value="1"/>
</dbReference>
<organism evidence="3 4">
    <name type="scientific">Pseudomonas cremoricolorata</name>
    <dbReference type="NCBI Taxonomy" id="157783"/>
    <lineage>
        <taxon>Bacteria</taxon>
        <taxon>Pseudomonadati</taxon>
        <taxon>Pseudomonadota</taxon>
        <taxon>Gammaproteobacteria</taxon>
        <taxon>Pseudomonadales</taxon>
        <taxon>Pseudomonadaceae</taxon>
        <taxon>Pseudomonas</taxon>
    </lineage>
</organism>
<feature type="signal peptide" evidence="1">
    <location>
        <begin position="1"/>
        <end position="19"/>
    </location>
</feature>
<dbReference type="CDD" id="cd03020">
    <property type="entry name" value="DsbA_DsbC_DsbG"/>
    <property type="match status" value="1"/>
</dbReference>
<feature type="chain" id="PRO_5010004914" description="Thiol:disulfide interchange protein" evidence="1">
    <location>
        <begin position="20"/>
        <end position="250"/>
    </location>
</feature>
<protein>
    <recommendedName>
        <fullName evidence="1">Thiol:disulfide interchange protein</fullName>
    </recommendedName>
</protein>
<keyword evidence="1" id="KW-0676">Redox-active center</keyword>
<gene>
    <name evidence="3" type="ORF">LK03_20030</name>
</gene>
<comment type="subcellular location">
    <subcellularLocation>
        <location evidence="1">Periplasm</location>
    </subcellularLocation>
</comment>
<feature type="domain" description="Thioredoxin-like fold" evidence="2">
    <location>
        <begin position="116"/>
        <end position="247"/>
    </location>
</feature>
<evidence type="ECO:0000256" key="1">
    <source>
        <dbReference type="RuleBase" id="RU364038"/>
    </source>
</evidence>
<dbReference type="KEGG" id="psw:LK03_20030"/>
<dbReference type="Gene3D" id="3.40.30.10">
    <property type="entry name" value="Glutaredoxin"/>
    <property type="match status" value="1"/>
</dbReference>
<dbReference type="Pfam" id="PF13098">
    <property type="entry name" value="Thioredoxin_2"/>
    <property type="match status" value="1"/>
</dbReference>
<proteinExistence type="inferred from homology"/>
<keyword evidence="4" id="KW-1185">Reference proteome</keyword>
<dbReference type="PANTHER" id="PTHR35272:SF4">
    <property type="entry name" value="THIOL:DISULFIDE INTERCHANGE PROTEIN DSBG"/>
    <property type="match status" value="1"/>
</dbReference>
<dbReference type="InterPro" id="IPR036249">
    <property type="entry name" value="Thioredoxin-like_sf"/>
</dbReference>
<dbReference type="Gene3D" id="3.10.450.70">
    <property type="entry name" value="Disulphide bond isomerase, DsbC/G, N-terminal"/>
    <property type="match status" value="1"/>
</dbReference>
<keyword evidence="1" id="KW-0574">Periplasm</keyword>
<dbReference type="Proteomes" id="UP000029493">
    <property type="component" value="Chromosome"/>
</dbReference>
<dbReference type="InterPro" id="IPR033954">
    <property type="entry name" value="DiS-bond_Isoase_DsbC/G"/>
</dbReference>
<dbReference type="GO" id="GO:0042597">
    <property type="term" value="C:periplasmic space"/>
    <property type="evidence" value="ECO:0007669"/>
    <property type="project" value="UniProtKB-SubCell"/>
</dbReference>
<evidence type="ECO:0000313" key="4">
    <source>
        <dbReference type="Proteomes" id="UP000029493"/>
    </source>
</evidence>
<name>A0A089WXP9_9PSED</name>
<dbReference type="RefSeq" id="WP_038414222.1">
    <property type="nucleotide sequence ID" value="NZ_CP009455.1"/>
</dbReference>
<dbReference type="AlphaFoldDB" id="A0A089WXP9"/>
<reference evidence="3 4" key="1">
    <citation type="submission" date="2014-09" db="EMBL/GenBank/DDBJ databases">
        <authorList>
            <person name="Chan K.-G."/>
        </authorList>
    </citation>
    <scope>NUCLEOTIDE SEQUENCE [LARGE SCALE GENOMIC DNA]</scope>
    <source>
        <strain evidence="3 4">ND07</strain>
    </source>
</reference>
<sequence>MRSAALITLALLGAPLAQAESLPAAIQQIEAKGAVIKGQFDAPDGLRGYAAEYQGNALALYLTAGGKHVLVGNLFDAKGDDLSAEPLQRLVHEPMGKVLWGKMQDSAWIADGKADAPRIVYVFSDPNCPYCNLFWEQARPWVESGKVQLRHIMVGIIRADSPGKSAALLAAKDPAKALHQHEAAGKGSALKALEPIPEAVKQQLAGNMALMQGMGLQATPAIFYLDEQGRMQRQQGAPQPQMLERILGKR</sequence>
<dbReference type="InterPro" id="IPR051470">
    <property type="entry name" value="Thiol:disulfide_interchange"/>
</dbReference>
<evidence type="ECO:0000259" key="2">
    <source>
        <dbReference type="Pfam" id="PF13098"/>
    </source>
</evidence>
<dbReference type="SUPFAM" id="SSF54423">
    <property type="entry name" value="DsbC/DsbG N-terminal domain-like"/>
    <property type="match status" value="1"/>
</dbReference>